<reference evidence="1 2" key="1">
    <citation type="journal article" date="2016" name="Nat. Commun.">
        <title>Thousands of microbial genomes shed light on interconnected biogeochemical processes in an aquifer system.</title>
        <authorList>
            <person name="Anantharaman K."/>
            <person name="Brown C.T."/>
            <person name="Hug L.A."/>
            <person name="Sharon I."/>
            <person name="Castelle C.J."/>
            <person name="Probst A.J."/>
            <person name="Thomas B.C."/>
            <person name="Singh A."/>
            <person name="Wilkins M.J."/>
            <person name="Karaoz U."/>
            <person name="Brodie E.L."/>
            <person name="Williams K.H."/>
            <person name="Hubbard S.S."/>
            <person name="Banfield J.F."/>
        </authorList>
    </citation>
    <scope>NUCLEOTIDE SEQUENCE [LARGE SCALE GENOMIC DNA]</scope>
</reference>
<sequence>MEEQTEVENDKKIYDLMAGEWSFRLAGKPRKWEDWGFGQSIQERRAFILNKLKELIWDTRKKDRTNCKLALILARHFKFLEIEPPEIRELYLQVLRITGFLTSKSRLYSFSNFISSSFLFEDSLFWRQIVVHNLSLANEFQSHHLNWEQWSDYGSVRSFETKNSHGNIHKFLWKELNKKIGFLLSVFGNHPLYPALRKDCIAIKKNKKAIFAGELIFLETEWWRRFFPNYYKGLDYLEKKKKSEFIPIFHLENSALTTPDSIKEIILELAKLKEIKFSIKLWDRYFGDLYSGNRVGNCLAIGKKGSYPAVKLPGVPGVERPAGILDYLVDQGVQTVNILEHNKDDDHLGGQCYLFVFLDNGQPVLMVDSIEIFDLYKPGSREKVNLKIRDELFEFLRNYARAVGIERVVLAKNGPILECGENKGERHVIGNDVDISDLPVVNFEKIEKLGGYWNHQPYFLESVGGTEAFVIM</sequence>
<dbReference type="AlphaFoldDB" id="A0A1G1ZJE9"/>
<dbReference type="EMBL" id="MHJG01000007">
    <property type="protein sequence ID" value="OGY64226.1"/>
    <property type="molecule type" value="Genomic_DNA"/>
</dbReference>
<dbReference type="Proteomes" id="UP000177960">
    <property type="component" value="Unassembled WGS sequence"/>
</dbReference>
<name>A0A1G1ZJE9_9BACT</name>
<gene>
    <name evidence="1" type="ORF">A3B92_03690</name>
</gene>
<comment type="caution">
    <text evidence="1">The sequence shown here is derived from an EMBL/GenBank/DDBJ whole genome shotgun (WGS) entry which is preliminary data.</text>
</comment>
<evidence type="ECO:0000313" key="1">
    <source>
        <dbReference type="EMBL" id="OGY64226.1"/>
    </source>
</evidence>
<organism evidence="1 2">
    <name type="scientific">Candidatus Harrisonbacteria bacterium RIFCSPHIGHO2_02_FULL_42_16</name>
    <dbReference type="NCBI Taxonomy" id="1798404"/>
    <lineage>
        <taxon>Bacteria</taxon>
        <taxon>Candidatus Harrisoniibacteriota</taxon>
    </lineage>
</organism>
<evidence type="ECO:0000313" key="2">
    <source>
        <dbReference type="Proteomes" id="UP000177960"/>
    </source>
</evidence>
<accession>A0A1G1ZJE9</accession>
<protein>
    <submittedName>
        <fullName evidence="1">Uncharacterized protein</fullName>
    </submittedName>
</protein>
<proteinExistence type="predicted"/>